<dbReference type="HOGENOM" id="CLU_000772_3_0_1"/>
<dbReference type="Pfam" id="PF11919">
    <property type="entry name" value="PSME4_C"/>
    <property type="match status" value="1"/>
</dbReference>
<dbReference type="RefSeq" id="XP_014569640.1">
    <property type="nucleotide sequence ID" value="XM_014714154.1"/>
</dbReference>
<evidence type="ECO:0000256" key="3">
    <source>
        <dbReference type="ARBA" id="ARBA00005739"/>
    </source>
</evidence>
<comment type="subcellular location">
    <subcellularLocation>
        <location evidence="2">Cytoplasm</location>
    </subcellularLocation>
    <subcellularLocation>
        <location evidence="1">Nucleus speckle</location>
    </subcellularLocation>
</comment>
<dbReference type="GO" id="GO:0010499">
    <property type="term" value="P:proteasomal ubiquitin-independent protein catabolic process"/>
    <property type="evidence" value="ECO:0007669"/>
    <property type="project" value="TreeGrafter"/>
</dbReference>
<dbReference type="PANTHER" id="PTHR32170">
    <property type="entry name" value="PROTEASOME ACTIVATOR COMPLEX SUBUNIT 4"/>
    <property type="match status" value="1"/>
</dbReference>
<evidence type="ECO:0000256" key="4">
    <source>
        <dbReference type="ARBA" id="ARBA00022490"/>
    </source>
</evidence>
<gene>
    <name evidence="13" type="primary">Mo00857</name>
    <name evidence="13" type="ORF">E5Q_00857</name>
</gene>
<feature type="domain" description="Proteasome activator Blm10 middle HEAT repeats region" evidence="11">
    <location>
        <begin position="458"/>
        <end position="985"/>
    </location>
</feature>
<evidence type="ECO:0000256" key="5">
    <source>
        <dbReference type="ARBA" id="ARBA00022737"/>
    </source>
</evidence>
<dbReference type="GO" id="GO:0070628">
    <property type="term" value="F:proteasome binding"/>
    <property type="evidence" value="ECO:0007669"/>
    <property type="project" value="InterPro"/>
</dbReference>
<keyword evidence="5" id="KW-0677">Repeat</keyword>
<reference evidence="13 14" key="1">
    <citation type="journal article" date="2011" name="J. Gen. Appl. Microbiol.">
        <title>Draft genome sequencing of the enigmatic basidiomycete Mixia osmundae.</title>
        <authorList>
            <person name="Nishida H."/>
            <person name="Nagatsuka Y."/>
            <person name="Sugiyama J."/>
        </authorList>
    </citation>
    <scope>NUCLEOTIDE SEQUENCE [LARGE SCALE GENOMIC DNA]</scope>
    <source>
        <strain evidence="14">CBS 9802 / IAM 14324 / JCM 22182 / KY 12970</strain>
    </source>
</reference>
<keyword evidence="7" id="KW-0234">DNA repair</keyword>
<dbReference type="EMBL" id="BABT02000028">
    <property type="protein sequence ID" value="GAA94209.1"/>
    <property type="molecule type" value="Genomic_DNA"/>
</dbReference>
<evidence type="ECO:0008006" key="15">
    <source>
        <dbReference type="Google" id="ProtNLM"/>
    </source>
</evidence>
<dbReference type="Pfam" id="PF16507">
    <property type="entry name" value="HEAT_PSME4_mid"/>
    <property type="match status" value="1"/>
</dbReference>
<dbReference type="eggNOG" id="KOG1851">
    <property type="taxonomic scope" value="Eukaryota"/>
</dbReference>
<dbReference type="InterPro" id="IPR055455">
    <property type="entry name" value="HEAT_PSME4"/>
</dbReference>
<evidence type="ECO:0000256" key="8">
    <source>
        <dbReference type="ARBA" id="ARBA00023242"/>
    </source>
</evidence>
<evidence type="ECO:0000313" key="14">
    <source>
        <dbReference type="Proteomes" id="UP000009131"/>
    </source>
</evidence>
<dbReference type="PANTHER" id="PTHR32170:SF3">
    <property type="entry name" value="PROTEASOME ACTIVATOR COMPLEX SUBUNIT 4"/>
    <property type="match status" value="1"/>
</dbReference>
<keyword evidence="14" id="KW-1185">Reference proteome</keyword>
<feature type="domain" description="Proteasome activator complex subunit 4-like HEAT repeat-like" evidence="12">
    <location>
        <begin position="1340"/>
        <end position="1620"/>
    </location>
</feature>
<dbReference type="OMA" id="ECTQLVP"/>
<accession>G7DUE9</accession>
<comment type="caution">
    <text evidence="13">The sequence shown here is derived from an EMBL/GenBank/DDBJ whole genome shotgun (WGS) entry which is preliminary data.</text>
</comment>
<sequence length="2003" mass="225608">MDEYDDEIAESSVVELDSPVQEVADEIDDEIDSEVMAGLDHRARSTTPMPVKPSQDEQDDRTQYMDYPDSLPYSAETMDEMDRRLEEICMRIIESVQARDLDEGLVVWNHRLECWIGLKYPMKRSIRAKLAALYYELAVLPGLDPRLIALAANQCSTLIENKKRLDIDDIQLPWRPLYDILLRELYPKKRRTGLTTVSSNLLTLAEHCQRFFPPHEGPAMLETFLPRLNGDRLETVLSTQAFLVHFLPLSHPYWLPMIFKLWEGFQSNIYEDQYLDLVARLGEKHLDPRLSNPARIDELREKAISIGAASAAGNVPEIPVTPSSPRPKGIGEWQGIRRDVGIFSFAQFDDLMSRCLRAMNVPVGVSRAGQVLSLGAAGSSVADKAVSSTMLSMKKPTNHLQSLASIVVYSIAVDVPPDSIASSPLSSRATSSDQVALDGEASYIKRPLKAGSYALGALQKLIEALETYFHPSNQGTWTASLASFLDQLCAAFIKRWSQENKADCKTPVAWRLTEAIRDEFVNILRTVTLLIIFTRDMFAFVSAQNAVKLLAYLQPDLIIPSILERAYPALELLLESHRTTAMLVSLTCIAGPLMNRTKYPSGALHVMPLLDLCIPGLDVNDPSKTFTTCQFLHNVFSNIVIDDLTRYTDKGIAEPLPAFDPLTLLVGHDPADRRQLTTAELNRAIVESTAAFPDWITKFMKAALGLIDGLPEPGGKSGKTGGKIEENMIMGIAMLFDPFCSNLSDPMFDIAFDLFWRHVANSPRANSLRSIVAITQSFTRANPEKVLAVIVPHCVRQIRLEIEYGASSTRSTSSSSIIDTDVAFNWYASLLAAAMHMAGSALLAYEQDLVAIVQHMATSCFTERGYHLASRLLSGMLATLCAGYARDARMVNSDEWRSAEFVAHSHLHWGKLYKVEEVSVEWHVASQAEIDMCMRVLSAVYEPALQRLEALTTLRDQSTISPVWSNDFCRACSIIKQGLLGIANLAQVPVPQGTTFLGLSVPDFVQRSPDIEVGLCLTDPTDVRLQHVMALRERTGRMLHEAARHLRDNGAEDAIDSVKMIISTTRVLMLDHPFDKSSYEPSKGYYEYIRGLSRVVRGQRHFSRLAWVRRAALYRISRLRISSFCRIRSSLDDTLINDLCDLATSKYTTVRKSAQRVLDNISLYYEGSRSLLIPRVLDMLLPGGDVDQMKGALYILGSKNFSAMGLQDWRYLPTYVLRLLQCSHQEKPSIQQVVSMVLADFVTRLNVPSTLAQSLDQNGTEGKARQLAAALQLPPSGLVEAVRQNSLQRTTHKDREYSELLPQLLHIAQSEKSHWRYSLFATRMIKAFIRRDLPINPDIATFFAQQLVSELPKMRAHALTAITKMLYFVKLRSLTGGSDRRLLLWESSNPLKRVVHLDQQKDVGFTANFVDDLTKPLDRSAKSSSLLLDKRSTGWLVWGSETTFYAVPHETEPTFRYESASAPCLDAIRSAMSQQAWWDRFASQLAQELSRDYIAADTVDCIKSIFQVYLDDFVPLIKPKILSYLSTSDRHQQRAAAELLSGIIRGSKHWPMTLQDALWSWVTPLLPIIFARIAPDTQTMWEMFVEYILDGRDPRRNLPLVSYITSLDIDKESYQAFDQAKAQFLVGSTMSTLSWHFTPWSAKYLDQYWDSIDSDFNELRMAVAENLMELSELRLHPSFLTIKGLLDACEETTSSARLLLDVDEDYSARIETVKRQLASYHAIRQPSVSGSQIYDRASSTILNWIYTGANGYRVTMMYPFLTLLPEIFRMEEILDNATLQDLAKNVLATLAALPFPSHLVYQLMTDLLSLMRITSSWRVRLNILSVMQVFYFHNIFLLGDDQINELLDYLCDLLQDAHIEVREAAAVTLSGVVRCSQRSALLRLKERFTRMAMETKIPRRRNSEGKEHTVYAQRLITAHAGVLGAASLIAAWPYDIPKWLPDLLVGVMSKHNASPVPVSTTVKKCLADFKKTHQDSWQEDQKKFTEDQLNDLNDLLIGSSYYA</sequence>
<evidence type="ECO:0000259" key="11">
    <source>
        <dbReference type="Pfam" id="PF16507"/>
    </source>
</evidence>
<evidence type="ECO:0000256" key="6">
    <source>
        <dbReference type="ARBA" id="ARBA00022763"/>
    </source>
</evidence>
<evidence type="ECO:0000256" key="9">
    <source>
        <dbReference type="SAM" id="MobiDB-lite"/>
    </source>
</evidence>
<comment type="similarity">
    <text evidence="3">Belongs to the BLM10 family.</text>
</comment>
<name>G7DUE9_MIXOS</name>
<evidence type="ECO:0000259" key="10">
    <source>
        <dbReference type="Pfam" id="PF11919"/>
    </source>
</evidence>
<dbReference type="InterPro" id="IPR032430">
    <property type="entry name" value="Blm10_mid"/>
</dbReference>
<dbReference type="GO" id="GO:0006281">
    <property type="term" value="P:DNA repair"/>
    <property type="evidence" value="ECO:0007669"/>
    <property type="project" value="UniProtKB-KW"/>
</dbReference>
<dbReference type="InterPro" id="IPR016024">
    <property type="entry name" value="ARM-type_fold"/>
</dbReference>
<evidence type="ECO:0000313" key="13">
    <source>
        <dbReference type="EMBL" id="GAA94209.1"/>
    </source>
</evidence>
<dbReference type="GO" id="GO:0016607">
    <property type="term" value="C:nuclear speck"/>
    <property type="evidence" value="ECO:0007669"/>
    <property type="project" value="UniProtKB-SubCell"/>
</dbReference>
<protein>
    <recommendedName>
        <fullName evidence="15">Proteasome activator complex subunit 4 C-terminal domain-containing protein</fullName>
    </recommendedName>
</protein>
<dbReference type="InterPro" id="IPR021843">
    <property type="entry name" value="PSME4_C"/>
</dbReference>
<evidence type="ECO:0000256" key="1">
    <source>
        <dbReference type="ARBA" id="ARBA00004324"/>
    </source>
</evidence>
<proteinExistence type="inferred from homology"/>
<dbReference type="GO" id="GO:0016504">
    <property type="term" value="F:peptidase activator activity"/>
    <property type="evidence" value="ECO:0007669"/>
    <property type="project" value="InterPro"/>
</dbReference>
<dbReference type="InterPro" id="IPR035309">
    <property type="entry name" value="PSME4"/>
</dbReference>
<reference evidence="13 14" key="2">
    <citation type="journal article" date="2012" name="Open Biol.">
        <title>Characteristics of nucleosomes and linker DNA regions on the genome of the basidiomycete Mixia osmundae revealed by mono- and dinucleosome mapping.</title>
        <authorList>
            <person name="Nishida H."/>
            <person name="Kondo S."/>
            <person name="Matsumoto T."/>
            <person name="Suzuki Y."/>
            <person name="Yoshikawa H."/>
            <person name="Taylor T.D."/>
            <person name="Sugiyama J."/>
        </authorList>
    </citation>
    <scope>NUCLEOTIDE SEQUENCE [LARGE SCALE GENOMIC DNA]</scope>
    <source>
        <strain evidence="14">CBS 9802 / IAM 14324 / JCM 22182 / KY 12970</strain>
    </source>
</reference>
<feature type="region of interest" description="Disordered" evidence="9">
    <location>
        <begin position="36"/>
        <end position="73"/>
    </location>
</feature>
<evidence type="ECO:0000259" key="12">
    <source>
        <dbReference type="Pfam" id="PF23096"/>
    </source>
</evidence>
<keyword evidence="6" id="KW-0227">DNA damage</keyword>
<dbReference type="InterPro" id="IPR011989">
    <property type="entry name" value="ARM-like"/>
</dbReference>
<keyword evidence="8" id="KW-0539">Nucleus</keyword>
<dbReference type="Proteomes" id="UP000009131">
    <property type="component" value="Unassembled WGS sequence"/>
</dbReference>
<feature type="region of interest" description="Disordered" evidence="9">
    <location>
        <begin position="1"/>
        <end position="20"/>
    </location>
</feature>
<dbReference type="InParanoid" id="G7DUE9"/>
<organism evidence="13 14">
    <name type="scientific">Mixia osmundae (strain CBS 9802 / IAM 14324 / JCM 22182 / KY 12970)</name>
    <dbReference type="NCBI Taxonomy" id="764103"/>
    <lineage>
        <taxon>Eukaryota</taxon>
        <taxon>Fungi</taxon>
        <taxon>Dikarya</taxon>
        <taxon>Basidiomycota</taxon>
        <taxon>Pucciniomycotina</taxon>
        <taxon>Mixiomycetes</taxon>
        <taxon>Mixiales</taxon>
        <taxon>Mixiaceae</taxon>
        <taxon>Mixia</taxon>
    </lineage>
</organism>
<evidence type="ECO:0000256" key="2">
    <source>
        <dbReference type="ARBA" id="ARBA00004496"/>
    </source>
</evidence>
<dbReference type="Gene3D" id="1.25.10.10">
    <property type="entry name" value="Leucine-rich Repeat Variant"/>
    <property type="match status" value="1"/>
</dbReference>
<keyword evidence="4" id="KW-0963">Cytoplasm</keyword>
<dbReference type="STRING" id="764103.G7DUE9"/>
<dbReference type="Pfam" id="PF23096">
    <property type="entry name" value="HEAT_PSME4"/>
    <property type="match status" value="1"/>
</dbReference>
<dbReference type="OrthoDB" id="17907at2759"/>
<dbReference type="SUPFAM" id="SSF48371">
    <property type="entry name" value="ARM repeat"/>
    <property type="match status" value="2"/>
</dbReference>
<feature type="domain" description="Proteasome activator complex subunit 4 C-terminal" evidence="10">
    <location>
        <begin position="1916"/>
        <end position="2003"/>
    </location>
</feature>
<dbReference type="GO" id="GO:0005829">
    <property type="term" value="C:cytosol"/>
    <property type="evidence" value="ECO:0007669"/>
    <property type="project" value="TreeGrafter"/>
</dbReference>
<evidence type="ECO:0000256" key="7">
    <source>
        <dbReference type="ARBA" id="ARBA00023204"/>
    </source>
</evidence>